<evidence type="ECO:0000256" key="15">
    <source>
        <dbReference type="ARBA" id="ARBA00047816"/>
    </source>
</evidence>
<keyword evidence="4" id="KW-0813">Transport</keyword>
<dbReference type="Proteomes" id="UP000001402">
    <property type="component" value="Chromosome"/>
</dbReference>
<feature type="transmembrane region" description="Helical" evidence="16">
    <location>
        <begin position="45"/>
        <end position="64"/>
    </location>
</feature>
<dbReference type="Gene3D" id="1.10.287.90">
    <property type="match status" value="1"/>
</dbReference>
<dbReference type="InterPro" id="IPR002429">
    <property type="entry name" value="CcO_II-like_C"/>
</dbReference>
<protein>
    <recommendedName>
        <fullName evidence="3">cytochrome-c oxidase</fullName>
        <ecNumber evidence="3">7.1.1.9</ecNumber>
    </recommendedName>
    <alternativeName>
        <fullName evidence="14">Cytochrome aa3 subunit 2</fullName>
    </alternativeName>
</protein>
<keyword evidence="11" id="KW-0186">Copper</keyword>
<dbReference type="GO" id="GO:0016020">
    <property type="term" value="C:membrane"/>
    <property type="evidence" value="ECO:0007669"/>
    <property type="project" value="UniProtKB-SubCell"/>
</dbReference>
<dbReference type="Pfam" id="PF00116">
    <property type="entry name" value="COX2"/>
    <property type="match status" value="1"/>
</dbReference>
<evidence type="ECO:0000256" key="13">
    <source>
        <dbReference type="ARBA" id="ARBA00024688"/>
    </source>
</evidence>
<dbReference type="InterPro" id="IPR014222">
    <property type="entry name" value="Cyt_c_oxidase_su2"/>
</dbReference>
<evidence type="ECO:0000256" key="12">
    <source>
        <dbReference type="ARBA" id="ARBA00023136"/>
    </source>
</evidence>
<evidence type="ECO:0000313" key="19">
    <source>
        <dbReference type="Proteomes" id="UP000001402"/>
    </source>
</evidence>
<dbReference type="PANTHER" id="PTHR22888">
    <property type="entry name" value="CYTOCHROME C OXIDASE, SUBUNIT II"/>
    <property type="match status" value="1"/>
</dbReference>
<feature type="domain" description="Cytochrome oxidase subunit II copper A binding" evidence="17">
    <location>
        <begin position="112"/>
        <end position="227"/>
    </location>
</feature>
<dbReference type="GO" id="GO:0016491">
    <property type="term" value="F:oxidoreductase activity"/>
    <property type="evidence" value="ECO:0007669"/>
    <property type="project" value="InterPro"/>
</dbReference>
<feature type="transmembrane region" description="Helical" evidence="16">
    <location>
        <begin position="76"/>
        <end position="100"/>
    </location>
</feature>
<keyword evidence="9" id="KW-0249">Electron transport</keyword>
<evidence type="ECO:0000313" key="18">
    <source>
        <dbReference type="EMBL" id="ADU42162.1"/>
    </source>
</evidence>
<dbReference type="GO" id="GO:0005507">
    <property type="term" value="F:copper ion binding"/>
    <property type="evidence" value="ECO:0007669"/>
    <property type="project" value="InterPro"/>
</dbReference>
<dbReference type="AlphaFoldDB" id="E6VKN3"/>
<keyword evidence="6 16" id="KW-0812">Transmembrane</keyword>
<dbReference type="OrthoDB" id="9781261at2"/>
<organism evidence="18 19">
    <name type="scientific">Rhodopseudomonas palustris (strain DX-1)</name>
    <dbReference type="NCBI Taxonomy" id="652103"/>
    <lineage>
        <taxon>Bacteria</taxon>
        <taxon>Pseudomonadati</taxon>
        <taxon>Pseudomonadota</taxon>
        <taxon>Alphaproteobacteria</taxon>
        <taxon>Hyphomicrobiales</taxon>
        <taxon>Nitrobacteraceae</taxon>
        <taxon>Rhodopseudomonas</taxon>
    </lineage>
</organism>
<dbReference type="PANTHER" id="PTHR22888:SF9">
    <property type="entry name" value="CYTOCHROME C OXIDASE SUBUNIT 2"/>
    <property type="match status" value="1"/>
</dbReference>
<evidence type="ECO:0000256" key="10">
    <source>
        <dbReference type="ARBA" id="ARBA00022989"/>
    </source>
</evidence>
<dbReference type="InterPro" id="IPR034236">
    <property type="entry name" value="CuRO_CcO_Caa3_II"/>
</dbReference>
<name>E6VKN3_RHOPX</name>
<comment type="similarity">
    <text evidence="2">Belongs to the cytochrome c oxidase subunit 2 family.</text>
</comment>
<comment type="catalytic activity">
    <reaction evidence="15">
        <text>4 Fe(II)-[cytochrome c] + O2 + 8 H(+)(in) = 4 Fe(III)-[cytochrome c] + 2 H2O + 4 H(+)(out)</text>
        <dbReference type="Rhea" id="RHEA:11436"/>
        <dbReference type="Rhea" id="RHEA-COMP:10350"/>
        <dbReference type="Rhea" id="RHEA-COMP:14399"/>
        <dbReference type="ChEBI" id="CHEBI:15377"/>
        <dbReference type="ChEBI" id="CHEBI:15378"/>
        <dbReference type="ChEBI" id="CHEBI:15379"/>
        <dbReference type="ChEBI" id="CHEBI:29033"/>
        <dbReference type="ChEBI" id="CHEBI:29034"/>
        <dbReference type="EC" id="7.1.1.9"/>
    </reaction>
</comment>
<dbReference type="InterPro" id="IPR045187">
    <property type="entry name" value="CcO_II"/>
</dbReference>
<evidence type="ECO:0000256" key="7">
    <source>
        <dbReference type="ARBA" id="ARBA00022723"/>
    </source>
</evidence>
<evidence type="ECO:0000256" key="9">
    <source>
        <dbReference type="ARBA" id="ARBA00022982"/>
    </source>
</evidence>
<evidence type="ECO:0000256" key="6">
    <source>
        <dbReference type="ARBA" id="ARBA00022692"/>
    </source>
</evidence>
<dbReference type="InterPro" id="IPR001505">
    <property type="entry name" value="Copper_CuA"/>
</dbReference>
<evidence type="ECO:0000256" key="5">
    <source>
        <dbReference type="ARBA" id="ARBA00022660"/>
    </source>
</evidence>
<dbReference type="CDD" id="cd04213">
    <property type="entry name" value="CuRO_CcO_Caa3_II"/>
    <property type="match status" value="1"/>
</dbReference>
<dbReference type="Gene3D" id="2.60.40.420">
    <property type="entry name" value="Cupredoxins - blue copper proteins"/>
    <property type="match status" value="1"/>
</dbReference>
<evidence type="ECO:0000256" key="8">
    <source>
        <dbReference type="ARBA" id="ARBA00022967"/>
    </source>
</evidence>
<dbReference type="PROSITE" id="PS00078">
    <property type="entry name" value="COX2"/>
    <property type="match status" value="1"/>
</dbReference>
<dbReference type="PROSITE" id="PS50857">
    <property type="entry name" value="COX2_CUA"/>
    <property type="match status" value="1"/>
</dbReference>
<evidence type="ECO:0000256" key="16">
    <source>
        <dbReference type="SAM" id="Phobius"/>
    </source>
</evidence>
<keyword evidence="10 16" id="KW-1133">Transmembrane helix</keyword>
<keyword evidence="8" id="KW-1278">Translocase</keyword>
<comment type="function">
    <text evidence="13">Subunits I and II form the functional core of the enzyme complex. Electrons originating in cytochrome c are transferred via heme a and Cu(A) to the binuclear center formed by heme a3 and Cu(B).</text>
</comment>
<evidence type="ECO:0000256" key="4">
    <source>
        <dbReference type="ARBA" id="ARBA00022448"/>
    </source>
</evidence>
<keyword evidence="5" id="KW-0679">Respiratory chain</keyword>
<dbReference type="BioCyc" id="RPAL652103:RPDX1_RS02610-MONOMER"/>
<evidence type="ECO:0000256" key="3">
    <source>
        <dbReference type="ARBA" id="ARBA00012949"/>
    </source>
</evidence>
<proteinExistence type="inferred from homology"/>
<sequence length="233" mass="25072" precursor="true">MRRGRAGCIAAVATMPLAGCSGPLSTLDPAGPSAAAIAELWWAMLAGSIALFGLVMTLLLWTFLRANAHPSSPRPKLWLAGGGLVLPALVLTPLLAYGLLTGERLLAHPRAAEVTRIEVEARQWQWNFRYPAAAGGPRMSVNELHLPAGRPVDLHVGSADVIHGFWIPRLGGKIDAIPGHINVIRLSADRPGVYRGVCAEFCGGGHTAMDFRVEAHSDDSYEDRLRELPRDRP</sequence>
<keyword evidence="12 16" id="KW-0472">Membrane</keyword>
<dbReference type="HOGENOM" id="CLU_036876_1_2_5"/>
<dbReference type="eggNOG" id="COG1622">
    <property type="taxonomic scope" value="Bacteria"/>
</dbReference>
<reference evidence="18" key="1">
    <citation type="submission" date="2010-12" db="EMBL/GenBank/DDBJ databases">
        <title>Complete sequence of Rhodopseudomonas palustris DX-1.</title>
        <authorList>
            <consortium name="US DOE Joint Genome Institute"/>
            <person name="Lucas S."/>
            <person name="Copeland A."/>
            <person name="Lapidus A."/>
            <person name="Cheng J.-F."/>
            <person name="Goodwin L."/>
            <person name="Pitluck S."/>
            <person name="Misra M."/>
            <person name="Chertkov O."/>
            <person name="Detter J.C."/>
            <person name="Han C."/>
            <person name="Tapia R."/>
            <person name="Land M."/>
            <person name="Hauser L."/>
            <person name="Kyrpides N."/>
            <person name="Ivanova N."/>
            <person name="Ovchinnikova G."/>
            <person name="Logan B."/>
            <person name="Oda Y."/>
            <person name="Harwood C."/>
            <person name="Woyke T."/>
        </authorList>
    </citation>
    <scope>NUCLEOTIDE SEQUENCE [LARGE SCALE GENOMIC DNA]</scope>
    <source>
        <strain evidence="18">DX-1</strain>
    </source>
</reference>
<dbReference type="NCBIfam" id="TIGR02866">
    <property type="entry name" value="CoxB"/>
    <property type="match status" value="1"/>
</dbReference>
<evidence type="ECO:0000256" key="11">
    <source>
        <dbReference type="ARBA" id="ARBA00023008"/>
    </source>
</evidence>
<dbReference type="EC" id="7.1.1.9" evidence="3"/>
<evidence type="ECO:0000256" key="2">
    <source>
        <dbReference type="ARBA" id="ARBA00007866"/>
    </source>
</evidence>
<keyword evidence="7" id="KW-0479">Metal-binding</keyword>
<comment type="subcellular location">
    <subcellularLocation>
        <location evidence="1">Membrane</location>
        <topology evidence="1">Multi-pass membrane protein</topology>
    </subcellularLocation>
</comment>
<dbReference type="InterPro" id="IPR008972">
    <property type="entry name" value="Cupredoxin"/>
</dbReference>
<dbReference type="KEGG" id="rpx:Rpdx1_0522"/>
<evidence type="ECO:0000256" key="14">
    <source>
        <dbReference type="ARBA" id="ARBA00031399"/>
    </source>
</evidence>
<dbReference type="STRING" id="652103.Rpdx1_0522"/>
<dbReference type="SUPFAM" id="SSF49503">
    <property type="entry name" value="Cupredoxins"/>
    <property type="match status" value="1"/>
</dbReference>
<evidence type="ECO:0000259" key="17">
    <source>
        <dbReference type="PROSITE" id="PS50857"/>
    </source>
</evidence>
<accession>E6VKN3</accession>
<evidence type="ECO:0000256" key="1">
    <source>
        <dbReference type="ARBA" id="ARBA00004141"/>
    </source>
</evidence>
<dbReference type="GO" id="GO:0042773">
    <property type="term" value="P:ATP synthesis coupled electron transport"/>
    <property type="evidence" value="ECO:0007669"/>
    <property type="project" value="TreeGrafter"/>
</dbReference>
<dbReference type="GO" id="GO:0004129">
    <property type="term" value="F:cytochrome-c oxidase activity"/>
    <property type="evidence" value="ECO:0007669"/>
    <property type="project" value="UniProtKB-EC"/>
</dbReference>
<dbReference type="EMBL" id="CP002418">
    <property type="protein sequence ID" value="ADU42162.1"/>
    <property type="molecule type" value="Genomic_DNA"/>
</dbReference>
<gene>
    <name evidence="18" type="ordered locus">Rpdx1_0522</name>
</gene>
<dbReference type="InterPro" id="IPR036257">
    <property type="entry name" value="Cyt_c_oxidase_su2_TM_sf"/>
</dbReference>